<comment type="cofactor">
    <cofactor evidence="1">
        <name>Zn(2+)</name>
        <dbReference type="ChEBI" id="CHEBI:29105"/>
    </cofactor>
</comment>
<evidence type="ECO:0000256" key="8">
    <source>
        <dbReference type="ARBA" id="ARBA00044772"/>
    </source>
</evidence>
<evidence type="ECO:0000256" key="9">
    <source>
        <dbReference type="ARBA" id="ARBA00044803"/>
    </source>
</evidence>
<dbReference type="NCBIfam" id="NF043034">
    <property type="entry name" value="OxoTetrPhDc"/>
    <property type="match status" value="1"/>
</dbReference>
<dbReference type="RefSeq" id="WP_100257867.1">
    <property type="nucleotide sequence ID" value="NZ_CP011797.1"/>
</dbReference>
<dbReference type="InterPro" id="IPR050197">
    <property type="entry name" value="Aldolase_class_II_sugar_metab"/>
</dbReference>
<keyword evidence="3" id="KW-0479">Metal-binding</keyword>
<evidence type="ECO:0000256" key="10">
    <source>
        <dbReference type="ARBA" id="ARBA00047520"/>
    </source>
</evidence>
<comment type="function">
    <text evidence="7">Catalyzes the decarboxylation of 3-oxo-tetronate 4-phosphate to dihydroxyacetone phosphate (DHAP) and CO(2).</text>
</comment>
<dbReference type="SMART" id="SM01007">
    <property type="entry name" value="Aldolase_II"/>
    <property type="match status" value="1"/>
</dbReference>
<evidence type="ECO:0000256" key="2">
    <source>
        <dbReference type="ARBA" id="ARBA00010037"/>
    </source>
</evidence>
<dbReference type="Gene3D" id="3.40.225.10">
    <property type="entry name" value="Class II aldolase/adducin N-terminal domain"/>
    <property type="match status" value="1"/>
</dbReference>
<dbReference type="PANTHER" id="PTHR22789">
    <property type="entry name" value="FUCULOSE PHOSPHATE ALDOLASE"/>
    <property type="match status" value="1"/>
</dbReference>
<dbReference type="EMBL" id="CP011797">
    <property type="protein sequence ID" value="ATX77623.1"/>
    <property type="molecule type" value="Genomic_DNA"/>
</dbReference>
<evidence type="ECO:0000313" key="14">
    <source>
        <dbReference type="Proteomes" id="UP000229757"/>
    </source>
</evidence>
<dbReference type="InterPro" id="IPR001303">
    <property type="entry name" value="Aldolase_II/adducin_N"/>
</dbReference>
<name>A0A2K8KSE1_9GAMM</name>
<dbReference type="AlphaFoldDB" id="A0A2K8KSE1"/>
<dbReference type="Proteomes" id="UP000229757">
    <property type="component" value="Chromosome"/>
</dbReference>
<keyword evidence="5" id="KW-0456">Lyase</keyword>
<evidence type="ECO:0000256" key="7">
    <source>
        <dbReference type="ARBA" id="ARBA00044745"/>
    </source>
</evidence>
<comment type="catalytic activity">
    <reaction evidence="11">
        <text>3-dehydro-4-O-phospho-L-erythronate + H(+) = dihydroxyacetone phosphate + CO2</text>
        <dbReference type="Rhea" id="RHEA:52404"/>
        <dbReference type="ChEBI" id="CHEBI:15378"/>
        <dbReference type="ChEBI" id="CHEBI:16526"/>
        <dbReference type="ChEBI" id="CHEBI:57642"/>
        <dbReference type="ChEBI" id="CHEBI:136592"/>
        <dbReference type="EC" id="4.1.1.104"/>
    </reaction>
</comment>
<evidence type="ECO:0000313" key="13">
    <source>
        <dbReference type="EMBL" id="ATX77623.1"/>
    </source>
</evidence>
<dbReference type="GO" id="GO:0005829">
    <property type="term" value="C:cytosol"/>
    <property type="evidence" value="ECO:0007669"/>
    <property type="project" value="TreeGrafter"/>
</dbReference>
<dbReference type="InterPro" id="IPR050013">
    <property type="entry name" value="OtnC"/>
</dbReference>
<comment type="similarity">
    <text evidence="2">Belongs to the aldolase class II family. AraD/FucA subfamily.</text>
</comment>
<comment type="catalytic activity">
    <reaction evidence="10">
        <text>3-dehydro-4-O-phospho-D-erythronate + H(+) = dihydroxyacetone phosphate + CO2</text>
        <dbReference type="Rhea" id="RHEA:52416"/>
        <dbReference type="ChEBI" id="CHEBI:15378"/>
        <dbReference type="ChEBI" id="CHEBI:16526"/>
        <dbReference type="ChEBI" id="CHEBI:57642"/>
        <dbReference type="ChEBI" id="CHEBI:136593"/>
        <dbReference type="EC" id="4.1.1.104"/>
    </reaction>
</comment>
<proteinExistence type="inferred from homology"/>
<dbReference type="PANTHER" id="PTHR22789:SF0">
    <property type="entry name" value="3-OXO-TETRONATE 4-PHOSPHATE DECARBOXYLASE-RELATED"/>
    <property type="match status" value="1"/>
</dbReference>
<evidence type="ECO:0000256" key="6">
    <source>
        <dbReference type="ARBA" id="ARBA00023277"/>
    </source>
</evidence>
<dbReference type="SUPFAM" id="SSF53639">
    <property type="entry name" value="AraD/HMP-PK domain-like"/>
    <property type="match status" value="1"/>
</dbReference>
<organism evidence="13 14">
    <name type="scientific">Reinekea forsetii</name>
    <dbReference type="NCBI Taxonomy" id="1336806"/>
    <lineage>
        <taxon>Bacteria</taxon>
        <taxon>Pseudomonadati</taxon>
        <taxon>Pseudomonadota</taxon>
        <taxon>Gammaproteobacteria</taxon>
        <taxon>Oceanospirillales</taxon>
        <taxon>Saccharospirillaceae</taxon>
        <taxon>Reinekea</taxon>
    </lineage>
</organism>
<dbReference type="NCBIfam" id="NF006000">
    <property type="entry name" value="PRK08130.1"/>
    <property type="match status" value="1"/>
</dbReference>
<evidence type="ECO:0000259" key="12">
    <source>
        <dbReference type="SMART" id="SM01007"/>
    </source>
</evidence>
<evidence type="ECO:0000256" key="5">
    <source>
        <dbReference type="ARBA" id="ARBA00023239"/>
    </source>
</evidence>
<dbReference type="OrthoDB" id="5500703at2"/>
<sequence length="222" mass="23915">MSLTEQDLRQQISDFGRSLFNRGLSAGSSGNISVRLDDGWLMTPTNCCLGNLDPADISRLDAQGNLLSGKKPSKEFFLHAAFLAQRPQDKAVVHLHSTYATAVACLAGHDAHNMLPALTPYSIMRLGPVALTPYHPPGDPRLGEEIALVAAKHHCVLLANHGPIVAAPTLTAAVYAAEELEETAKLYITLMNHQPRLLTPAQIDELKQKFSTAGDPDAKTCC</sequence>
<dbReference type="InterPro" id="IPR036409">
    <property type="entry name" value="Aldolase_II/adducin_N_sf"/>
</dbReference>
<dbReference type="Pfam" id="PF00596">
    <property type="entry name" value="Aldolase_II"/>
    <property type="match status" value="1"/>
</dbReference>
<evidence type="ECO:0000256" key="4">
    <source>
        <dbReference type="ARBA" id="ARBA00022833"/>
    </source>
</evidence>
<dbReference type="FunFam" id="3.40.225.10:FF:000008">
    <property type="entry name" value="Sugar aldolase"/>
    <property type="match status" value="1"/>
</dbReference>
<dbReference type="GO" id="GO:0046872">
    <property type="term" value="F:metal ion binding"/>
    <property type="evidence" value="ECO:0007669"/>
    <property type="project" value="UniProtKB-KW"/>
</dbReference>
<dbReference type="GO" id="GO:0016832">
    <property type="term" value="F:aldehyde-lyase activity"/>
    <property type="evidence" value="ECO:0007669"/>
    <property type="project" value="InterPro"/>
</dbReference>
<keyword evidence="4" id="KW-0862">Zinc</keyword>
<dbReference type="GO" id="GO:0019323">
    <property type="term" value="P:pentose catabolic process"/>
    <property type="evidence" value="ECO:0007669"/>
    <property type="project" value="InterPro"/>
</dbReference>
<evidence type="ECO:0000256" key="1">
    <source>
        <dbReference type="ARBA" id="ARBA00001947"/>
    </source>
</evidence>
<protein>
    <recommendedName>
        <fullName evidence="9">3-oxo-tetronate 4-phosphate decarboxylase</fullName>
        <ecNumber evidence="8">4.1.1.104</ecNumber>
    </recommendedName>
</protein>
<keyword evidence="6" id="KW-0119">Carbohydrate metabolism</keyword>
<feature type="domain" description="Class II aldolase/adducin N-terminal" evidence="12">
    <location>
        <begin position="10"/>
        <end position="188"/>
    </location>
</feature>
<gene>
    <name evidence="13" type="ORF">REIFOR_02498</name>
</gene>
<accession>A0A2K8KSE1</accession>
<reference evidence="13 14" key="1">
    <citation type="journal article" date="2017" name="Environ. Microbiol.">
        <title>Genomic and physiological analyses of 'Reinekea forsetii' reveal a versatile opportunistic lifestyle during spring algae blooms.</title>
        <authorList>
            <person name="Avci B."/>
            <person name="Hahnke R.L."/>
            <person name="Chafee M."/>
            <person name="Fischer T."/>
            <person name="Gruber-Vodicka H."/>
            <person name="Tegetmeyer H.E."/>
            <person name="Harder J."/>
            <person name="Fuchs B.M."/>
            <person name="Amann R.I."/>
            <person name="Teeling H."/>
        </authorList>
    </citation>
    <scope>NUCLEOTIDE SEQUENCE [LARGE SCALE GENOMIC DNA]</scope>
    <source>
        <strain evidence="13 14">Hel1_31_D35</strain>
    </source>
</reference>
<evidence type="ECO:0000256" key="11">
    <source>
        <dbReference type="ARBA" id="ARBA00048603"/>
    </source>
</evidence>
<dbReference type="KEGG" id="rfo:REIFOR_02498"/>
<evidence type="ECO:0000256" key="3">
    <source>
        <dbReference type="ARBA" id="ARBA00022723"/>
    </source>
</evidence>
<dbReference type="EC" id="4.1.1.104" evidence="8"/>
<keyword evidence="14" id="KW-1185">Reference proteome</keyword>